<gene>
    <name evidence="5" type="ORF">BW892_01570</name>
</gene>
<sequence length="282" mass="32481">MKAREGKSSKKLFILIAVAVALLAGIGFFIFNKMNAASNQEKVPVLQYYYLTKDKDKNENPVLKDKATAVSVEMFEKQMKYLADNQYHTLTLEEFNQFIKNKKKLPKKSVLITFDNSSKSNYVYAYPILKKYNMHAVSFAVTSRITDKEEKFNPKAFQMLSMNEINKMKDVFEFGSHTHTLHKFKNGSAAVLAEEKQVVKNDVLKSKDILKSNYMSYPFGKYNKDTLQILKDLKMELAFTSLQGYATPENNPLEIKRWFISADTKIDTFEKVVSGKYEVSNK</sequence>
<dbReference type="GO" id="GO:0005576">
    <property type="term" value="C:extracellular region"/>
    <property type="evidence" value="ECO:0007669"/>
    <property type="project" value="UniProtKB-SubCell"/>
</dbReference>
<keyword evidence="3" id="KW-0472">Membrane</keyword>
<dbReference type="PANTHER" id="PTHR34216">
    <property type="match status" value="1"/>
</dbReference>
<evidence type="ECO:0000313" key="6">
    <source>
        <dbReference type="Proteomes" id="UP000191124"/>
    </source>
</evidence>
<evidence type="ECO:0000313" key="5">
    <source>
        <dbReference type="EMBL" id="OOR31541.1"/>
    </source>
</evidence>
<dbReference type="InterPro" id="IPR002509">
    <property type="entry name" value="NODB_dom"/>
</dbReference>
<organism evidence="5 6">
    <name type="scientific">Bacillus cereus</name>
    <dbReference type="NCBI Taxonomy" id="1396"/>
    <lineage>
        <taxon>Bacteria</taxon>
        <taxon>Bacillati</taxon>
        <taxon>Bacillota</taxon>
        <taxon>Bacilli</taxon>
        <taxon>Bacillales</taxon>
        <taxon>Bacillaceae</taxon>
        <taxon>Bacillus</taxon>
        <taxon>Bacillus cereus group</taxon>
    </lineage>
</organism>
<accession>A0A1S9VBY8</accession>
<evidence type="ECO:0000256" key="3">
    <source>
        <dbReference type="SAM" id="Phobius"/>
    </source>
</evidence>
<dbReference type="PROSITE" id="PS51677">
    <property type="entry name" value="NODB"/>
    <property type="match status" value="1"/>
</dbReference>
<evidence type="ECO:0000256" key="2">
    <source>
        <dbReference type="ARBA" id="ARBA00022729"/>
    </source>
</evidence>
<keyword evidence="3" id="KW-0812">Transmembrane</keyword>
<reference evidence="5 6" key="1">
    <citation type="submission" date="2017-01" db="EMBL/GenBank/DDBJ databases">
        <title>Bacillus cereus isolates.</title>
        <authorList>
            <person name="Beno S.M."/>
        </authorList>
    </citation>
    <scope>NUCLEOTIDE SEQUENCE [LARGE SCALE GENOMIC DNA]</scope>
    <source>
        <strain evidence="5 6">FSL M7-1219</strain>
    </source>
</reference>
<dbReference type="GO" id="GO:0005975">
    <property type="term" value="P:carbohydrate metabolic process"/>
    <property type="evidence" value="ECO:0007669"/>
    <property type="project" value="InterPro"/>
</dbReference>
<feature type="domain" description="NodB homology" evidence="4">
    <location>
        <begin position="108"/>
        <end position="282"/>
    </location>
</feature>
<dbReference type="PANTHER" id="PTHR34216:SF3">
    <property type="entry name" value="POLY-BETA-1,6-N-ACETYL-D-GLUCOSAMINE N-DEACETYLASE"/>
    <property type="match status" value="1"/>
</dbReference>
<dbReference type="Gene3D" id="3.20.20.370">
    <property type="entry name" value="Glycoside hydrolase/deacetylase"/>
    <property type="match status" value="1"/>
</dbReference>
<dbReference type="InterPro" id="IPR051398">
    <property type="entry name" value="Polysacch_Deacetylase"/>
</dbReference>
<dbReference type="AlphaFoldDB" id="A0A1S9VBY8"/>
<keyword evidence="2" id="KW-0732">Signal</keyword>
<evidence type="ECO:0000256" key="1">
    <source>
        <dbReference type="ARBA" id="ARBA00004613"/>
    </source>
</evidence>
<dbReference type="Proteomes" id="UP000191124">
    <property type="component" value="Unassembled WGS sequence"/>
</dbReference>
<dbReference type="SUPFAM" id="SSF88713">
    <property type="entry name" value="Glycoside hydrolase/deacetylase"/>
    <property type="match status" value="1"/>
</dbReference>
<comment type="subcellular location">
    <subcellularLocation>
        <location evidence="1">Secreted</location>
    </subcellularLocation>
</comment>
<dbReference type="RefSeq" id="WP_078179508.1">
    <property type="nucleotide sequence ID" value="NZ_MUAL01000001.1"/>
</dbReference>
<comment type="caution">
    <text evidence="5">The sequence shown here is derived from an EMBL/GenBank/DDBJ whole genome shotgun (WGS) entry which is preliminary data.</text>
</comment>
<dbReference type="EMBL" id="MUAL01000001">
    <property type="protein sequence ID" value="OOR31541.1"/>
    <property type="molecule type" value="Genomic_DNA"/>
</dbReference>
<dbReference type="Pfam" id="PF01522">
    <property type="entry name" value="Polysacc_deac_1"/>
    <property type="match status" value="1"/>
</dbReference>
<dbReference type="InterPro" id="IPR011330">
    <property type="entry name" value="Glyco_hydro/deAcase_b/a-brl"/>
</dbReference>
<proteinExistence type="predicted"/>
<evidence type="ECO:0000259" key="4">
    <source>
        <dbReference type="PROSITE" id="PS51677"/>
    </source>
</evidence>
<feature type="transmembrane region" description="Helical" evidence="3">
    <location>
        <begin position="12"/>
        <end position="31"/>
    </location>
</feature>
<dbReference type="GO" id="GO:0016810">
    <property type="term" value="F:hydrolase activity, acting on carbon-nitrogen (but not peptide) bonds"/>
    <property type="evidence" value="ECO:0007669"/>
    <property type="project" value="InterPro"/>
</dbReference>
<protein>
    <submittedName>
        <fullName evidence="5">Transcriptional regulator</fullName>
    </submittedName>
</protein>
<keyword evidence="3" id="KW-1133">Transmembrane helix</keyword>
<name>A0A1S9VBY8_BACCE</name>